<dbReference type="Gene3D" id="3.30.40.10">
    <property type="entry name" value="Zinc/RING finger domain, C3HC4 (zinc finger)"/>
    <property type="match status" value="1"/>
</dbReference>
<dbReference type="PROSITE" id="PS50089">
    <property type="entry name" value="ZF_RING_2"/>
    <property type="match status" value="1"/>
</dbReference>
<dbReference type="SUPFAM" id="SSF57850">
    <property type="entry name" value="RING/U-box"/>
    <property type="match status" value="1"/>
</dbReference>
<keyword evidence="5" id="KW-0808">Transferase</keyword>
<comment type="pathway">
    <text evidence="3">Protein modification; protein ubiquitination.</text>
</comment>
<evidence type="ECO:0000256" key="3">
    <source>
        <dbReference type="ARBA" id="ARBA00004906"/>
    </source>
</evidence>
<dbReference type="InterPro" id="IPR046948">
    <property type="entry name" value="ATL20-22-like"/>
</dbReference>
<evidence type="ECO:0000256" key="10">
    <source>
        <dbReference type="ARBA" id="ARBA00022786"/>
    </source>
</evidence>
<comment type="similarity">
    <text evidence="14">Belongs to the RING-type zinc finger family. ATL subfamily.</text>
</comment>
<evidence type="ECO:0000256" key="15">
    <source>
        <dbReference type="PROSITE-ProRule" id="PRU00175"/>
    </source>
</evidence>
<keyword evidence="9 15" id="KW-0863">Zinc-finger</keyword>
<feature type="transmembrane region" description="Helical" evidence="16">
    <location>
        <begin position="227"/>
        <end position="248"/>
    </location>
</feature>
<evidence type="ECO:0000256" key="6">
    <source>
        <dbReference type="ARBA" id="ARBA00022692"/>
    </source>
</evidence>
<keyword evidence="7" id="KW-0479">Metal-binding</keyword>
<evidence type="ECO:0000256" key="13">
    <source>
        <dbReference type="ARBA" id="ARBA00023136"/>
    </source>
</evidence>
<dbReference type="EMBL" id="JAUIZM010000005">
    <property type="protein sequence ID" value="KAK1381666.1"/>
    <property type="molecule type" value="Genomic_DNA"/>
</dbReference>
<evidence type="ECO:0000256" key="4">
    <source>
        <dbReference type="ARBA" id="ARBA00012483"/>
    </source>
</evidence>
<reference evidence="19" key="2">
    <citation type="submission" date="2023-05" db="EMBL/GenBank/DDBJ databases">
        <authorList>
            <person name="Schelkunov M.I."/>
        </authorList>
    </citation>
    <scope>NUCLEOTIDE SEQUENCE</scope>
    <source>
        <strain evidence="19">Hsosn_3</strain>
        <tissue evidence="19">Leaf</tissue>
    </source>
</reference>
<comment type="caution">
    <text evidence="19">The sequence shown here is derived from an EMBL/GenBank/DDBJ whole genome shotgun (WGS) entry which is preliminary data.</text>
</comment>
<evidence type="ECO:0000256" key="12">
    <source>
        <dbReference type="ARBA" id="ARBA00022989"/>
    </source>
</evidence>
<keyword evidence="13 16" id="KW-0472">Membrane</keyword>
<organism evidence="19 20">
    <name type="scientific">Heracleum sosnowskyi</name>
    <dbReference type="NCBI Taxonomy" id="360622"/>
    <lineage>
        <taxon>Eukaryota</taxon>
        <taxon>Viridiplantae</taxon>
        <taxon>Streptophyta</taxon>
        <taxon>Embryophyta</taxon>
        <taxon>Tracheophyta</taxon>
        <taxon>Spermatophyta</taxon>
        <taxon>Magnoliopsida</taxon>
        <taxon>eudicotyledons</taxon>
        <taxon>Gunneridae</taxon>
        <taxon>Pentapetalae</taxon>
        <taxon>asterids</taxon>
        <taxon>campanulids</taxon>
        <taxon>Apiales</taxon>
        <taxon>Apiaceae</taxon>
        <taxon>Apioideae</taxon>
        <taxon>apioid superclade</taxon>
        <taxon>Tordylieae</taxon>
        <taxon>Tordyliinae</taxon>
        <taxon>Heracleum</taxon>
    </lineage>
</organism>
<comment type="catalytic activity">
    <reaction evidence="1">
        <text>S-ubiquitinyl-[E2 ubiquitin-conjugating enzyme]-L-cysteine + [acceptor protein]-L-lysine = [E2 ubiquitin-conjugating enzyme]-L-cysteine + N(6)-ubiquitinyl-[acceptor protein]-L-lysine.</text>
        <dbReference type="EC" id="2.3.2.27"/>
    </reaction>
</comment>
<dbReference type="GO" id="GO:0008270">
    <property type="term" value="F:zinc ion binding"/>
    <property type="evidence" value="ECO:0007669"/>
    <property type="project" value="UniProtKB-KW"/>
</dbReference>
<feature type="chain" id="PRO_5042166953" description="RING-type E3 ubiquitin transferase" evidence="17">
    <location>
        <begin position="25"/>
        <end position="378"/>
    </location>
</feature>
<evidence type="ECO:0000313" key="19">
    <source>
        <dbReference type="EMBL" id="KAK1381666.1"/>
    </source>
</evidence>
<dbReference type="GO" id="GO:0030247">
    <property type="term" value="F:polysaccharide binding"/>
    <property type="evidence" value="ECO:0007669"/>
    <property type="project" value="InterPro"/>
</dbReference>
<accession>A0AAD8I9U1</accession>
<evidence type="ECO:0000256" key="1">
    <source>
        <dbReference type="ARBA" id="ARBA00000900"/>
    </source>
</evidence>
<dbReference type="InterPro" id="IPR013083">
    <property type="entry name" value="Znf_RING/FYVE/PHD"/>
</dbReference>
<evidence type="ECO:0000256" key="17">
    <source>
        <dbReference type="SAM" id="SignalP"/>
    </source>
</evidence>
<feature type="signal peptide" evidence="17">
    <location>
        <begin position="1"/>
        <end position="24"/>
    </location>
</feature>
<dbReference type="InterPro" id="IPR001841">
    <property type="entry name" value="Znf_RING"/>
</dbReference>
<dbReference type="PANTHER" id="PTHR46279">
    <property type="entry name" value="RING/U-BOX SUPERFAMILY PROTEIN"/>
    <property type="match status" value="1"/>
</dbReference>
<keyword evidence="8 17" id="KW-0732">Signal</keyword>
<dbReference type="PANTHER" id="PTHR46279:SF31">
    <property type="entry name" value="RING-H2 FINGER PROTEIN ATL20-LIKE ISOFORM X1"/>
    <property type="match status" value="1"/>
</dbReference>
<evidence type="ECO:0000256" key="9">
    <source>
        <dbReference type="ARBA" id="ARBA00022771"/>
    </source>
</evidence>
<dbReference type="Proteomes" id="UP001237642">
    <property type="component" value="Unassembled WGS sequence"/>
</dbReference>
<dbReference type="SMART" id="SM00184">
    <property type="entry name" value="RING"/>
    <property type="match status" value="1"/>
</dbReference>
<keyword evidence="12 16" id="KW-1133">Transmembrane helix</keyword>
<keyword evidence="20" id="KW-1185">Reference proteome</keyword>
<comment type="subcellular location">
    <subcellularLocation>
        <location evidence="2">Membrane</location>
        <topology evidence="2">Single-pass membrane protein</topology>
    </subcellularLocation>
</comment>
<evidence type="ECO:0000313" key="20">
    <source>
        <dbReference type="Proteomes" id="UP001237642"/>
    </source>
</evidence>
<name>A0AAD8I9U1_9APIA</name>
<gene>
    <name evidence="19" type="ORF">POM88_019401</name>
</gene>
<evidence type="ECO:0000256" key="11">
    <source>
        <dbReference type="ARBA" id="ARBA00022833"/>
    </source>
</evidence>
<dbReference type="GO" id="GO:0016020">
    <property type="term" value="C:membrane"/>
    <property type="evidence" value="ECO:0007669"/>
    <property type="project" value="UniProtKB-SubCell"/>
</dbReference>
<feature type="domain" description="RING-type" evidence="18">
    <location>
        <begin position="310"/>
        <end position="352"/>
    </location>
</feature>
<dbReference type="EC" id="2.3.2.27" evidence="4"/>
<keyword evidence="10" id="KW-0833">Ubl conjugation pathway</keyword>
<keyword evidence="6 16" id="KW-0812">Transmembrane</keyword>
<protein>
    <recommendedName>
        <fullName evidence="4">RING-type E3 ubiquitin transferase</fullName>
        <ecNumber evidence="4">2.3.2.27</ecNumber>
    </recommendedName>
</protein>
<dbReference type="InterPro" id="IPR025287">
    <property type="entry name" value="WAK_GUB"/>
</dbReference>
<dbReference type="AlphaFoldDB" id="A0AAD8I9U1"/>
<dbReference type="CDD" id="cd16461">
    <property type="entry name" value="RING-H2_EL5-like"/>
    <property type="match status" value="1"/>
</dbReference>
<dbReference type="GO" id="GO:0061630">
    <property type="term" value="F:ubiquitin protein ligase activity"/>
    <property type="evidence" value="ECO:0007669"/>
    <property type="project" value="UniProtKB-EC"/>
</dbReference>
<evidence type="ECO:0000259" key="18">
    <source>
        <dbReference type="PROSITE" id="PS50089"/>
    </source>
</evidence>
<dbReference type="Pfam" id="PF13947">
    <property type="entry name" value="GUB_WAK_bind"/>
    <property type="match status" value="1"/>
</dbReference>
<keyword evidence="11" id="KW-0862">Zinc</keyword>
<evidence type="ECO:0000256" key="5">
    <source>
        <dbReference type="ARBA" id="ARBA00022679"/>
    </source>
</evidence>
<evidence type="ECO:0000256" key="16">
    <source>
        <dbReference type="SAM" id="Phobius"/>
    </source>
</evidence>
<evidence type="ECO:0000256" key="14">
    <source>
        <dbReference type="ARBA" id="ARBA00024209"/>
    </source>
</evidence>
<evidence type="ECO:0000256" key="2">
    <source>
        <dbReference type="ARBA" id="ARBA00004167"/>
    </source>
</evidence>
<evidence type="ECO:0000256" key="7">
    <source>
        <dbReference type="ARBA" id="ARBA00022723"/>
    </source>
</evidence>
<dbReference type="Pfam" id="PF13639">
    <property type="entry name" value="zf-RING_2"/>
    <property type="match status" value="1"/>
</dbReference>
<reference evidence="19" key="1">
    <citation type="submission" date="2023-02" db="EMBL/GenBank/DDBJ databases">
        <title>Genome of toxic invasive species Heracleum sosnowskyi carries increased number of genes despite the absence of recent whole-genome duplications.</title>
        <authorList>
            <person name="Schelkunov M."/>
            <person name="Shtratnikova V."/>
            <person name="Makarenko M."/>
            <person name="Klepikova A."/>
            <person name="Omelchenko D."/>
            <person name="Novikova G."/>
            <person name="Obukhova E."/>
            <person name="Bogdanov V."/>
            <person name="Penin A."/>
            <person name="Logacheva M."/>
        </authorList>
    </citation>
    <scope>NUCLEOTIDE SEQUENCE</scope>
    <source>
        <strain evidence="19">Hsosn_3</strain>
        <tissue evidence="19">Leaf</tissue>
    </source>
</reference>
<sequence length="378" mass="41841">MMQIFSLFSVTLFVIFSATHRVLCVDTCEPASCGSTGPIVRFPFRLDRHPERCGYPGFDLSCNNRSQVVLNLPSVGDIVVNDINYLSQTIYLKPDFCLLDRTQYFYTSGSGTPFSFGSFVDYSFFNCSSLPFFPGIEPFDVLDCESSANNTVVAVPTRFFNGFSDQGSSEVCQRIRADLVPVGFVWDTPFCGRCESINGTCGYKNVETQEVGCSISSKNGLSTTAKYGILVGAGLPALFLLACLAIYARKKMNDRALLQHQHRVQNLPTRIITPQTPRFVLGLDKLTIDSYPMTVLGESKRLPKPSDSTCAICLSEYKPNDTLRTVPECNHYFHSNCIDEWLKLNATCPVCRNLPEGSFRRAATPMSLSSSSASLFSN</sequence>
<evidence type="ECO:0000256" key="8">
    <source>
        <dbReference type="ARBA" id="ARBA00022729"/>
    </source>
</evidence>
<proteinExistence type="inferred from homology"/>